<evidence type="ECO:0000313" key="3">
    <source>
        <dbReference type="Proteomes" id="UP000285324"/>
    </source>
</evidence>
<name>A0A424WH10_ALCXX</name>
<evidence type="ECO:0000259" key="1">
    <source>
        <dbReference type="Pfam" id="PF01796"/>
    </source>
</evidence>
<dbReference type="OrthoDB" id="5514845at2"/>
<dbReference type="InterPro" id="IPR012340">
    <property type="entry name" value="NA-bd_OB-fold"/>
</dbReference>
<feature type="domain" description="ChsH2 C-terminal OB-fold" evidence="1">
    <location>
        <begin position="54"/>
        <end position="113"/>
    </location>
</feature>
<reference evidence="2 3" key="1">
    <citation type="submission" date="2018-08" db="EMBL/GenBank/DDBJ databases">
        <title>Achromobacter xylosoxidans Genome sequencing and assembly.</title>
        <authorList>
            <person name="Wang R."/>
            <person name="Rensing C."/>
            <person name="Li Y."/>
        </authorList>
    </citation>
    <scope>NUCLEOTIDE SEQUENCE [LARGE SCALE GENOMIC DNA]</scope>
    <source>
        <strain evidence="2 3">GD003A</strain>
    </source>
</reference>
<dbReference type="AlphaFoldDB" id="A0A424WH10"/>
<comment type="caution">
    <text evidence="2">The sequence shown here is derived from an EMBL/GenBank/DDBJ whole genome shotgun (WGS) entry which is preliminary data.</text>
</comment>
<dbReference type="SUPFAM" id="SSF50249">
    <property type="entry name" value="Nucleic acid-binding proteins"/>
    <property type="match status" value="1"/>
</dbReference>
<dbReference type="Proteomes" id="UP000285324">
    <property type="component" value="Unassembled WGS sequence"/>
</dbReference>
<organism evidence="2 3">
    <name type="scientific">Alcaligenes xylosoxydans xylosoxydans</name>
    <name type="common">Achromobacter xylosoxidans</name>
    <dbReference type="NCBI Taxonomy" id="85698"/>
    <lineage>
        <taxon>Bacteria</taxon>
        <taxon>Pseudomonadati</taxon>
        <taxon>Pseudomonadota</taxon>
        <taxon>Betaproteobacteria</taxon>
        <taxon>Burkholderiales</taxon>
        <taxon>Alcaligenaceae</taxon>
        <taxon>Achromobacter</taxon>
    </lineage>
</organism>
<dbReference type="EMBL" id="QVXO01000007">
    <property type="protein sequence ID" value="RPJ92530.1"/>
    <property type="molecule type" value="Genomic_DNA"/>
</dbReference>
<proteinExistence type="predicted"/>
<dbReference type="Pfam" id="PF01796">
    <property type="entry name" value="OB_ChsH2_C"/>
    <property type="match status" value="1"/>
</dbReference>
<dbReference type="InterPro" id="IPR052513">
    <property type="entry name" value="Thioester_dehydratase-like"/>
</dbReference>
<sequence length="131" mass="14394">MPTPTQTAEPGPQARYEAYLNEGRFMLQRDRASGEFFFYPRVAAPRSGSRDLEWAAPSGLGRIYAATVIHPRPPEAPYGVVLVDLDEGPRLMSRVDDIPAQEVRVGARVRARVVQEAGCGVLVFEPVAEQA</sequence>
<accession>A0A424WH10</accession>
<dbReference type="RefSeq" id="WP_118932091.1">
    <property type="nucleotide sequence ID" value="NZ_CP061008.1"/>
</dbReference>
<protein>
    <recommendedName>
        <fullName evidence="1">ChsH2 C-terminal OB-fold domain-containing protein</fullName>
    </recommendedName>
</protein>
<gene>
    <name evidence="2" type="ORF">DY367_06935</name>
</gene>
<dbReference type="PANTHER" id="PTHR34075">
    <property type="entry name" value="BLR3430 PROTEIN"/>
    <property type="match status" value="1"/>
</dbReference>
<dbReference type="PANTHER" id="PTHR34075:SF5">
    <property type="entry name" value="BLR3430 PROTEIN"/>
    <property type="match status" value="1"/>
</dbReference>
<evidence type="ECO:0000313" key="2">
    <source>
        <dbReference type="EMBL" id="RPJ92530.1"/>
    </source>
</evidence>
<dbReference type="InterPro" id="IPR002878">
    <property type="entry name" value="ChsH2_C"/>
</dbReference>